<dbReference type="Pfam" id="PF00672">
    <property type="entry name" value="HAMP"/>
    <property type="match status" value="1"/>
</dbReference>
<dbReference type="PROSITE" id="PS50885">
    <property type="entry name" value="HAMP"/>
    <property type="match status" value="1"/>
</dbReference>
<dbReference type="SMART" id="SM00283">
    <property type="entry name" value="MA"/>
    <property type="match status" value="1"/>
</dbReference>
<feature type="domain" description="Methyl-accepting transducer" evidence="5">
    <location>
        <begin position="293"/>
        <end position="529"/>
    </location>
</feature>
<dbReference type="PROSITE" id="PS50111">
    <property type="entry name" value="CHEMOTAXIS_TRANSDUC_2"/>
    <property type="match status" value="1"/>
</dbReference>
<dbReference type="Proteomes" id="UP001180081">
    <property type="component" value="Unassembled WGS sequence"/>
</dbReference>
<keyword evidence="4" id="KW-1133">Transmembrane helix</keyword>
<dbReference type="PRINTS" id="PR00260">
    <property type="entry name" value="CHEMTRNSDUCR"/>
</dbReference>
<organism evidence="7 8">
    <name type="scientific">Chitinimonas viridis</name>
    <dbReference type="NCBI Taxonomy" id="664880"/>
    <lineage>
        <taxon>Bacteria</taxon>
        <taxon>Pseudomonadati</taxon>
        <taxon>Pseudomonadota</taxon>
        <taxon>Betaproteobacteria</taxon>
        <taxon>Neisseriales</taxon>
        <taxon>Chitinibacteraceae</taxon>
        <taxon>Chitinimonas</taxon>
    </lineage>
</organism>
<name>A0ABT8BB78_9NEIS</name>
<evidence type="ECO:0000256" key="2">
    <source>
        <dbReference type="ARBA" id="ARBA00029447"/>
    </source>
</evidence>
<dbReference type="Pfam" id="PF00015">
    <property type="entry name" value="MCPsignal"/>
    <property type="match status" value="1"/>
</dbReference>
<feature type="domain" description="HAMP" evidence="6">
    <location>
        <begin position="235"/>
        <end position="288"/>
    </location>
</feature>
<comment type="similarity">
    <text evidence="2">Belongs to the methyl-accepting chemotaxis (MCP) protein family.</text>
</comment>
<evidence type="ECO:0000256" key="3">
    <source>
        <dbReference type="PROSITE-ProRule" id="PRU00284"/>
    </source>
</evidence>
<dbReference type="InterPro" id="IPR021796">
    <property type="entry name" value="Tll0287-like_dom"/>
</dbReference>
<dbReference type="Gene3D" id="1.10.287.950">
    <property type="entry name" value="Methyl-accepting chemotaxis protein"/>
    <property type="match status" value="1"/>
</dbReference>
<evidence type="ECO:0000313" key="8">
    <source>
        <dbReference type="Proteomes" id="UP001180081"/>
    </source>
</evidence>
<keyword evidence="8" id="KW-1185">Reference proteome</keyword>
<gene>
    <name evidence="7" type="ORF">QWZ03_18965</name>
</gene>
<sequence>MFAFSKGSLARQLLIPVVLAGIAVLLLVMAILSHVRERTVEAAGIRTAQAVASQTTTLRAFYTKEIASRAKKAGMQLNFDFATSEGTLPLPATLVKTLGESIEKDHPGMSIRLYSRFPFPNRAPTEKYDAFELKSLDALEKAPDVPQAIIEKRDGKTYARYAVADRMQEGCVACHNARPDSPKKDWKVGDVRGVVQVTVPVDELAGKIDQGIGSVGLAVLAGFFAIGSVAALVARRISLTAQELARRADQVVVTGDFTVAMPVNGDGEIAMVARSFNTLLEHFRHVVVDMHGEASEVLRESMQLANAATEARAAAMQQSQLAEAVSAAVEQMGTSIGHVAGEAREAAGQSRTTCELATGGGSVASEAAGEMDRLAEATGTMAKVVGQLGQRSAEIGKIAGTIREIADQTNLLALNAAIEAARAGEQGRGFAVVADEVRKLAERTTLATQEITATIAAIESETRNATDTMAHHGDLTGRCSDYTRRAASSLGEINSAALTAGRHISEIATATNEQSTASQTIAQNMEQMARMAELSMRLVGVAAESAEKLKALASSQEAAMDRFKV</sequence>
<evidence type="ECO:0000259" key="5">
    <source>
        <dbReference type="PROSITE" id="PS50111"/>
    </source>
</evidence>
<keyword evidence="4" id="KW-0472">Membrane</keyword>
<reference evidence="7" key="1">
    <citation type="journal article" date="2014" name="Int. J. Syst. Evol. Microbiol.">
        <title>Complete genome of a new Firmicutes species belonging to the dominant human colonic microbiota ('Ruminococcus bicirculans') reveals two chromosomes and a selective capacity to utilize plant glucans.</title>
        <authorList>
            <consortium name="NISC Comparative Sequencing Program"/>
            <person name="Wegmann U."/>
            <person name="Louis P."/>
            <person name="Goesmann A."/>
            <person name="Henrissat B."/>
            <person name="Duncan S.H."/>
            <person name="Flint H.J."/>
        </authorList>
    </citation>
    <scope>NUCLEOTIDE SEQUENCE</scope>
    <source>
        <strain evidence="7">CECT 7703</strain>
    </source>
</reference>
<evidence type="ECO:0000256" key="1">
    <source>
        <dbReference type="ARBA" id="ARBA00023224"/>
    </source>
</evidence>
<evidence type="ECO:0000259" key="6">
    <source>
        <dbReference type="PROSITE" id="PS50885"/>
    </source>
</evidence>
<dbReference type="CDD" id="cd06225">
    <property type="entry name" value="HAMP"/>
    <property type="match status" value="1"/>
</dbReference>
<evidence type="ECO:0000256" key="4">
    <source>
        <dbReference type="SAM" id="Phobius"/>
    </source>
</evidence>
<proteinExistence type="inferred from homology"/>
<dbReference type="InterPro" id="IPR004089">
    <property type="entry name" value="MCPsignal_dom"/>
</dbReference>
<dbReference type="SUPFAM" id="SSF58104">
    <property type="entry name" value="Methyl-accepting chemotaxis protein (MCP) signaling domain"/>
    <property type="match status" value="1"/>
</dbReference>
<dbReference type="PANTHER" id="PTHR32089:SF112">
    <property type="entry name" value="LYSOZYME-LIKE PROTEIN-RELATED"/>
    <property type="match status" value="1"/>
</dbReference>
<dbReference type="EMBL" id="JAUFPU010000019">
    <property type="protein sequence ID" value="MDN3578851.1"/>
    <property type="molecule type" value="Genomic_DNA"/>
</dbReference>
<protein>
    <submittedName>
        <fullName evidence="7">Methyl-accepting chemotaxis protein</fullName>
    </submittedName>
</protein>
<dbReference type="CDD" id="cd11386">
    <property type="entry name" value="MCP_signal"/>
    <property type="match status" value="1"/>
</dbReference>
<keyword evidence="4" id="KW-0812">Transmembrane</keyword>
<dbReference type="InterPro" id="IPR003660">
    <property type="entry name" value="HAMP_dom"/>
</dbReference>
<reference evidence="7" key="2">
    <citation type="submission" date="2023-06" db="EMBL/GenBank/DDBJ databases">
        <authorList>
            <person name="Lucena T."/>
            <person name="Sun Q."/>
        </authorList>
    </citation>
    <scope>NUCLEOTIDE SEQUENCE</scope>
    <source>
        <strain evidence="7">CECT 7703</strain>
    </source>
</reference>
<comment type="caution">
    <text evidence="7">The sequence shown here is derived from an EMBL/GenBank/DDBJ whole genome shotgun (WGS) entry which is preliminary data.</text>
</comment>
<keyword evidence="1 3" id="KW-0807">Transducer</keyword>
<dbReference type="PANTHER" id="PTHR32089">
    <property type="entry name" value="METHYL-ACCEPTING CHEMOTAXIS PROTEIN MCPB"/>
    <property type="match status" value="1"/>
</dbReference>
<feature type="transmembrane region" description="Helical" evidence="4">
    <location>
        <begin position="215"/>
        <end position="234"/>
    </location>
</feature>
<feature type="transmembrane region" description="Helical" evidence="4">
    <location>
        <begin position="12"/>
        <end position="32"/>
    </location>
</feature>
<accession>A0ABT8BB78</accession>
<dbReference type="SMART" id="SM00304">
    <property type="entry name" value="HAMP"/>
    <property type="match status" value="1"/>
</dbReference>
<evidence type="ECO:0000313" key="7">
    <source>
        <dbReference type="EMBL" id="MDN3578851.1"/>
    </source>
</evidence>
<dbReference type="Pfam" id="PF11845">
    <property type="entry name" value="Tll0287-like"/>
    <property type="match status" value="1"/>
</dbReference>
<dbReference type="RefSeq" id="WP_290334185.1">
    <property type="nucleotide sequence ID" value="NZ_JAUFPU010000019.1"/>
</dbReference>
<dbReference type="InterPro" id="IPR004090">
    <property type="entry name" value="Chemotax_Me-accpt_rcpt"/>
</dbReference>